<dbReference type="InterPro" id="IPR027389">
    <property type="entry name" value="B_mannosylTrfase_Bre-3/Egh"/>
</dbReference>
<dbReference type="PANTHER" id="PTHR16779">
    <property type="entry name" value="BETA-1,4-MANNOSYLTRANSFERASE EGH"/>
    <property type="match status" value="1"/>
</dbReference>
<evidence type="ECO:0000256" key="1">
    <source>
        <dbReference type="SAM" id="Phobius"/>
    </source>
</evidence>
<keyword evidence="1" id="KW-0812">Transmembrane</keyword>
<organism evidence="3 4">
    <name type="scientific">Natronocalculus amylovorans</name>
    <dbReference type="NCBI Taxonomy" id="2917812"/>
    <lineage>
        <taxon>Archaea</taxon>
        <taxon>Methanobacteriati</taxon>
        <taxon>Methanobacteriota</taxon>
        <taxon>Stenosarchaea group</taxon>
        <taxon>Halobacteria</taxon>
        <taxon>Halobacteriales</taxon>
        <taxon>Haloferacaceae</taxon>
        <taxon>Natronocalculus</taxon>
    </lineage>
</organism>
<feature type="transmembrane region" description="Helical" evidence="1">
    <location>
        <begin position="281"/>
        <end position="304"/>
    </location>
</feature>
<dbReference type="SUPFAM" id="SSF53448">
    <property type="entry name" value="Nucleotide-diphospho-sugar transferases"/>
    <property type="match status" value="1"/>
</dbReference>
<accession>A0AAE3FZE0</accession>
<dbReference type="AlphaFoldDB" id="A0AAE3FZE0"/>
<keyword evidence="1" id="KW-1133">Transmembrane helix</keyword>
<keyword evidence="1" id="KW-0472">Membrane</keyword>
<dbReference type="EMBL" id="JAKRVX010000007">
    <property type="protein sequence ID" value="MCL9817995.1"/>
    <property type="molecule type" value="Genomic_DNA"/>
</dbReference>
<dbReference type="Pfam" id="PF13632">
    <property type="entry name" value="Glyco_trans_2_3"/>
    <property type="match status" value="1"/>
</dbReference>
<evidence type="ECO:0000259" key="2">
    <source>
        <dbReference type="Pfam" id="PF13632"/>
    </source>
</evidence>
<dbReference type="GO" id="GO:0005737">
    <property type="term" value="C:cytoplasm"/>
    <property type="evidence" value="ECO:0007669"/>
    <property type="project" value="TreeGrafter"/>
</dbReference>
<dbReference type="Proteomes" id="UP001203207">
    <property type="component" value="Unassembled WGS sequence"/>
</dbReference>
<dbReference type="InterPro" id="IPR029044">
    <property type="entry name" value="Nucleotide-diphossugar_trans"/>
</dbReference>
<feature type="transmembrane region" description="Helical" evidence="1">
    <location>
        <begin position="311"/>
        <end position="333"/>
    </location>
</feature>
<feature type="domain" description="Glycosyltransferase 2-like" evidence="2">
    <location>
        <begin position="102"/>
        <end position="295"/>
    </location>
</feature>
<proteinExistence type="predicted"/>
<reference evidence="3" key="1">
    <citation type="journal article" date="2022" name="Syst. Appl. Microbiol.">
        <title>Natronocalculus amylovorans gen. nov., sp. nov., and Natranaeroarchaeum aerophilus sp. nov., dominant culturable amylolytic natronoarchaea from hypersaline soda lakes in southwestern Siberia.</title>
        <authorList>
            <person name="Sorokin D.Y."/>
            <person name="Elcheninov A.G."/>
            <person name="Khizhniak T.V."/>
            <person name="Koenen M."/>
            <person name="Bale N.J."/>
            <person name="Damste J.S.S."/>
            <person name="Kublanov I.V."/>
        </authorList>
    </citation>
    <scope>NUCLEOTIDE SEQUENCE</scope>
    <source>
        <strain evidence="3">AArc-St2</strain>
    </source>
</reference>
<feature type="transmembrane region" description="Helical" evidence="1">
    <location>
        <begin position="252"/>
        <end position="275"/>
    </location>
</feature>
<evidence type="ECO:0000313" key="4">
    <source>
        <dbReference type="Proteomes" id="UP001203207"/>
    </source>
</evidence>
<keyword evidence="4" id="KW-1185">Reference proteome</keyword>
<protein>
    <submittedName>
        <fullName evidence="3">Glycosyltransferase family 2 protein</fullName>
    </submittedName>
</protein>
<evidence type="ECO:0000313" key="3">
    <source>
        <dbReference type="EMBL" id="MCL9817995.1"/>
    </source>
</evidence>
<name>A0AAE3FZE0_9EURY</name>
<gene>
    <name evidence="3" type="ORF">AArcSt2_13720</name>
</gene>
<dbReference type="RefSeq" id="WP_250585405.1">
    <property type="nucleotide sequence ID" value="NZ_JAKRVX010000007.1"/>
</dbReference>
<dbReference type="PANTHER" id="PTHR16779:SF1">
    <property type="entry name" value="BETA-1,4-MANNOSYLTRANSFERASE EGH"/>
    <property type="match status" value="1"/>
</dbReference>
<sequence length="391" mass="44397">MLFWLFEVGILARNQIVSSDEIVYGHEDIQVRILTIGAEEVVQGTVNSIPDGIADIRVIAERDIQITGATVHVVPDEFACDATHKGRALEWARRNVPCTQEFILYLDEDTLVQQFEGLPDADIIQITEMPIFTGSWIAYLSETFRIGYQYEQRAFGRFKYPLYAWGGGIAVRKSLEDKITWDAKTITEDTNFVWRAVKEGDVDFRVLNSKFRNQAPPTIRGMFRQRRRWFSGTQHSSGLLPRRYRVFLSFRMIAWALSPVIPFVSLLLFLFPQYVPQAASYLIGSLIAFSMLFIITLVGVIVYINHERITLLALPLTPLLVVLNTVGALWGWVSPVQTFAVTEKVAPKKDLITHSELEQINPWLEEGDIENHDGEGILISDGGVDEIFSNE</sequence>
<comment type="caution">
    <text evidence="3">The sequence shown here is derived from an EMBL/GenBank/DDBJ whole genome shotgun (WGS) entry which is preliminary data.</text>
</comment>
<reference evidence="3" key="2">
    <citation type="submission" date="2022-02" db="EMBL/GenBank/DDBJ databases">
        <authorList>
            <person name="Elcheninov A.G."/>
            <person name="Sorokin D.Y."/>
            <person name="Kublanov I.V."/>
        </authorList>
    </citation>
    <scope>NUCLEOTIDE SEQUENCE</scope>
    <source>
        <strain evidence="3">AArc-St2</strain>
    </source>
</reference>
<dbReference type="InterPro" id="IPR001173">
    <property type="entry name" value="Glyco_trans_2-like"/>
</dbReference>
<dbReference type="GO" id="GO:0019187">
    <property type="term" value="F:beta-1,4-mannosyltransferase activity"/>
    <property type="evidence" value="ECO:0007669"/>
    <property type="project" value="InterPro"/>
</dbReference>